<dbReference type="CDD" id="cd06262">
    <property type="entry name" value="metallo-hydrolase-like_MBL-fold"/>
    <property type="match status" value="1"/>
</dbReference>
<keyword evidence="3" id="KW-1185">Reference proteome</keyword>
<dbReference type="InterPro" id="IPR001279">
    <property type="entry name" value="Metallo-B-lactamas"/>
</dbReference>
<reference evidence="2 3" key="1">
    <citation type="submission" date="2017-04" db="EMBL/GenBank/DDBJ databases">
        <authorList>
            <person name="Afonso C.L."/>
            <person name="Miller P.J."/>
            <person name="Scott M.A."/>
            <person name="Spackman E."/>
            <person name="Goraichik I."/>
            <person name="Dimitrov K.M."/>
            <person name="Suarez D.L."/>
            <person name="Swayne D.E."/>
        </authorList>
    </citation>
    <scope>NUCLEOTIDE SEQUENCE [LARGE SCALE GENOMIC DNA]</scope>
    <source>
        <strain evidence="2 3">VK13</strain>
    </source>
</reference>
<protein>
    <submittedName>
        <fullName evidence="2">Glyoxylase, beta-lactamase superfamily II</fullName>
    </submittedName>
</protein>
<dbReference type="EMBL" id="FWXJ01000010">
    <property type="protein sequence ID" value="SMC64145.1"/>
    <property type="molecule type" value="Genomic_DNA"/>
</dbReference>
<gene>
    <name evidence="2" type="ORF">SAMN06296008_11089</name>
</gene>
<dbReference type="SUPFAM" id="SSF56281">
    <property type="entry name" value="Metallo-hydrolase/oxidoreductase"/>
    <property type="match status" value="1"/>
</dbReference>
<dbReference type="InterPro" id="IPR036866">
    <property type="entry name" value="RibonucZ/Hydroxyglut_hydro"/>
</dbReference>
<dbReference type="InterPro" id="IPR050855">
    <property type="entry name" value="NDM-1-like"/>
</dbReference>
<evidence type="ECO:0000313" key="2">
    <source>
        <dbReference type="EMBL" id="SMC64145.1"/>
    </source>
</evidence>
<dbReference type="PANTHER" id="PTHR42951">
    <property type="entry name" value="METALLO-BETA-LACTAMASE DOMAIN-CONTAINING"/>
    <property type="match status" value="1"/>
</dbReference>
<feature type="domain" description="Metallo-beta-lactamase" evidence="1">
    <location>
        <begin position="16"/>
        <end position="203"/>
    </location>
</feature>
<proteinExistence type="predicted"/>
<dbReference type="Pfam" id="PF00753">
    <property type="entry name" value="Lactamase_B"/>
    <property type="match status" value="1"/>
</dbReference>
<dbReference type="Gene3D" id="3.60.15.10">
    <property type="entry name" value="Ribonuclease Z/Hydroxyacylglutathione hydrolase-like"/>
    <property type="match status" value="1"/>
</dbReference>
<name>A0A1W2ATW7_9BURK</name>
<sequence>MPLPSNLQVIERGWLSANQVYLWSDNFLDVIDSGFCTHQSQTIELLNLKMQVLTDRTPRFLINTHLHSDHCGGNAALINDFNFKLLVPSAEFDAVQDWNEPLLGFSELGQPCPVFSAFGTYQPNTVITLGNLDWEIHQAPGHEDQAQLLFNPEYKILISGDALWEKGFGALFPNNEGVPNIDGAFATLELIAEIEPNIVIPGHGSIFNDVSQALIFAHDRLAYLRKNPDRNLIHVVNVLLKFKLLEWQQCSQEIALDWFKNTPMLQKIAELLNQPIHDLFQQSLNALVKSNAIKIRMQTLFNA</sequence>
<dbReference type="STRING" id="1938817.SAMN06296008_11089"/>
<dbReference type="OrthoDB" id="2971563at2"/>
<evidence type="ECO:0000259" key="1">
    <source>
        <dbReference type="SMART" id="SM00849"/>
    </source>
</evidence>
<dbReference type="AlphaFoldDB" id="A0A1W2ATW7"/>
<dbReference type="Proteomes" id="UP000192708">
    <property type="component" value="Unassembled WGS sequence"/>
</dbReference>
<dbReference type="RefSeq" id="WP_159460882.1">
    <property type="nucleotide sequence ID" value="NZ_FWXJ01000010.1"/>
</dbReference>
<organism evidence="2 3">
    <name type="scientific">Polynucleobacter kasalickyi</name>
    <dbReference type="NCBI Taxonomy" id="1938817"/>
    <lineage>
        <taxon>Bacteria</taxon>
        <taxon>Pseudomonadati</taxon>
        <taxon>Pseudomonadota</taxon>
        <taxon>Betaproteobacteria</taxon>
        <taxon>Burkholderiales</taxon>
        <taxon>Burkholderiaceae</taxon>
        <taxon>Polynucleobacter</taxon>
    </lineage>
</organism>
<dbReference type="SMART" id="SM00849">
    <property type="entry name" value="Lactamase_B"/>
    <property type="match status" value="1"/>
</dbReference>
<accession>A0A1W2ATW7</accession>
<evidence type="ECO:0000313" key="3">
    <source>
        <dbReference type="Proteomes" id="UP000192708"/>
    </source>
</evidence>